<evidence type="ECO:0000313" key="2">
    <source>
        <dbReference type="EMBL" id="NKY22448.1"/>
    </source>
</evidence>
<evidence type="ECO:0000256" key="1">
    <source>
        <dbReference type="SAM" id="Phobius"/>
    </source>
</evidence>
<protein>
    <submittedName>
        <fullName evidence="2">DUF1304 domain-containing protein</fullName>
    </submittedName>
</protein>
<dbReference type="PANTHER" id="PTHR38446">
    <property type="entry name" value="BLL0914 PROTEIN"/>
    <property type="match status" value="1"/>
</dbReference>
<sequence>MFIVSLIPGLLAALVHVYIFVLESVLWTGPTARRIFGTTEDEARITRPLAFNQGFYNLFLALVTGVGLIYQASGWTEVGTALMLAGTGSMLAAAVVLAASSPDKRRSAAIQGFFPLITVVLLLVALFG</sequence>
<reference evidence="2 3" key="1">
    <citation type="submission" date="2020-04" db="EMBL/GenBank/DDBJ databases">
        <title>MicrobeNet Type strains.</title>
        <authorList>
            <person name="Nicholson A.C."/>
        </authorList>
    </citation>
    <scope>NUCLEOTIDE SEQUENCE [LARGE SCALE GENOMIC DNA]</scope>
    <source>
        <strain evidence="2 3">ATCC BAA-788</strain>
    </source>
</reference>
<dbReference type="AlphaFoldDB" id="A0A7X6QYT3"/>
<accession>A0A7X6QYT3</accession>
<feature type="transmembrane region" description="Helical" evidence="1">
    <location>
        <begin position="54"/>
        <end position="72"/>
    </location>
</feature>
<keyword evidence="1" id="KW-1133">Transmembrane helix</keyword>
<proteinExistence type="predicted"/>
<keyword evidence="3" id="KW-1185">Reference proteome</keyword>
<dbReference type="EMBL" id="JAAXOX010000003">
    <property type="protein sequence ID" value="NKY22448.1"/>
    <property type="molecule type" value="Genomic_DNA"/>
</dbReference>
<organism evidence="2 3">
    <name type="scientific">Cellulomonas denverensis</name>
    <dbReference type="NCBI Taxonomy" id="264297"/>
    <lineage>
        <taxon>Bacteria</taxon>
        <taxon>Bacillati</taxon>
        <taxon>Actinomycetota</taxon>
        <taxon>Actinomycetes</taxon>
        <taxon>Micrococcales</taxon>
        <taxon>Cellulomonadaceae</taxon>
        <taxon>Cellulomonas</taxon>
    </lineage>
</organism>
<keyword evidence="1" id="KW-0812">Transmembrane</keyword>
<dbReference type="Proteomes" id="UP000581206">
    <property type="component" value="Unassembled WGS sequence"/>
</dbReference>
<dbReference type="RefSeq" id="WP_168629583.1">
    <property type="nucleotide sequence ID" value="NZ_BONL01000013.1"/>
</dbReference>
<name>A0A7X6QYT3_9CELL</name>
<feature type="transmembrane region" description="Helical" evidence="1">
    <location>
        <begin position="78"/>
        <end position="99"/>
    </location>
</feature>
<dbReference type="PANTHER" id="PTHR38446:SF1">
    <property type="entry name" value="BLL0914 PROTEIN"/>
    <property type="match status" value="1"/>
</dbReference>
<dbReference type="Pfam" id="PF06993">
    <property type="entry name" value="DUF1304"/>
    <property type="match status" value="1"/>
</dbReference>
<feature type="transmembrane region" description="Helical" evidence="1">
    <location>
        <begin position="6"/>
        <end position="27"/>
    </location>
</feature>
<comment type="caution">
    <text evidence="2">The sequence shown here is derived from an EMBL/GenBank/DDBJ whole genome shotgun (WGS) entry which is preliminary data.</text>
</comment>
<dbReference type="InterPro" id="IPR009732">
    <property type="entry name" value="DUF1304"/>
</dbReference>
<keyword evidence="1" id="KW-0472">Membrane</keyword>
<feature type="transmembrane region" description="Helical" evidence="1">
    <location>
        <begin position="108"/>
        <end position="127"/>
    </location>
</feature>
<evidence type="ECO:0000313" key="3">
    <source>
        <dbReference type="Proteomes" id="UP000581206"/>
    </source>
</evidence>
<gene>
    <name evidence="2" type="ORF">HGA03_07180</name>
</gene>